<gene>
    <name evidence="2" type="ORF">XNOV1_A002662</name>
</gene>
<keyword evidence="3" id="KW-1185">Reference proteome</keyword>
<evidence type="ECO:0000256" key="1">
    <source>
        <dbReference type="SAM" id="MobiDB-lite"/>
    </source>
</evidence>
<sequence length="111" mass="12565">VRCPSQREQHGAREEVSAHLHRVPRVLFVTHDDSSVTSPKTTPQTRSPQSRRESTQLQKQNPDGTLEARRRTMTHSVVLKGGQGPSGPENQFSVFLMLCLLYWISWRSCPG</sequence>
<dbReference type="Proteomes" id="UP001178508">
    <property type="component" value="Chromosome 6"/>
</dbReference>
<organism evidence="2 3">
    <name type="scientific">Xyrichtys novacula</name>
    <name type="common">Pearly razorfish</name>
    <name type="synonym">Hemipteronotus novacula</name>
    <dbReference type="NCBI Taxonomy" id="13765"/>
    <lineage>
        <taxon>Eukaryota</taxon>
        <taxon>Metazoa</taxon>
        <taxon>Chordata</taxon>
        <taxon>Craniata</taxon>
        <taxon>Vertebrata</taxon>
        <taxon>Euteleostomi</taxon>
        <taxon>Actinopterygii</taxon>
        <taxon>Neopterygii</taxon>
        <taxon>Teleostei</taxon>
        <taxon>Neoteleostei</taxon>
        <taxon>Acanthomorphata</taxon>
        <taxon>Eupercaria</taxon>
        <taxon>Labriformes</taxon>
        <taxon>Labridae</taxon>
        <taxon>Xyrichtys</taxon>
    </lineage>
</organism>
<feature type="non-terminal residue" evidence="2">
    <location>
        <position position="1"/>
    </location>
</feature>
<feature type="region of interest" description="Disordered" evidence="1">
    <location>
        <begin position="29"/>
        <end position="88"/>
    </location>
</feature>
<dbReference type="EMBL" id="OY660869">
    <property type="protein sequence ID" value="CAJ1059197.1"/>
    <property type="molecule type" value="Genomic_DNA"/>
</dbReference>
<evidence type="ECO:0000313" key="3">
    <source>
        <dbReference type="Proteomes" id="UP001178508"/>
    </source>
</evidence>
<accession>A0AAV1FCS9</accession>
<proteinExistence type="predicted"/>
<feature type="compositionally biased region" description="Polar residues" evidence="1">
    <location>
        <begin position="35"/>
        <end position="48"/>
    </location>
</feature>
<reference evidence="2" key="1">
    <citation type="submission" date="2023-08" db="EMBL/GenBank/DDBJ databases">
        <authorList>
            <person name="Alioto T."/>
            <person name="Alioto T."/>
            <person name="Gomez Garrido J."/>
        </authorList>
    </citation>
    <scope>NUCLEOTIDE SEQUENCE</scope>
</reference>
<dbReference type="AlphaFoldDB" id="A0AAV1FCS9"/>
<protein>
    <submittedName>
        <fullName evidence="2">Uncharacterized protein</fullName>
    </submittedName>
</protein>
<evidence type="ECO:0000313" key="2">
    <source>
        <dbReference type="EMBL" id="CAJ1059197.1"/>
    </source>
</evidence>
<name>A0AAV1FCS9_XYRNO</name>